<comment type="caution">
    <text evidence="1">The sequence shown here is derived from an EMBL/GenBank/DDBJ whole genome shotgun (WGS) entry which is preliminary data.</text>
</comment>
<accession>A0A9P7D4P3</accession>
<dbReference type="Proteomes" id="UP000714275">
    <property type="component" value="Unassembled WGS sequence"/>
</dbReference>
<proteinExistence type="predicted"/>
<evidence type="ECO:0000313" key="1">
    <source>
        <dbReference type="EMBL" id="KAG1778952.1"/>
    </source>
</evidence>
<gene>
    <name evidence="1" type="ORF">EV702DRAFT_1043935</name>
</gene>
<name>A0A9P7D4P3_9AGAM</name>
<keyword evidence="2" id="KW-1185">Reference proteome</keyword>
<reference evidence="1" key="1">
    <citation type="journal article" date="2020" name="New Phytol.">
        <title>Comparative genomics reveals dynamic genome evolution in host specialist ectomycorrhizal fungi.</title>
        <authorList>
            <person name="Lofgren L.A."/>
            <person name="Nguyen N.H."/>
            <person name="Vilgalys R."/>
            <person name="Ruytinx J."/>
            <person name="Liao H.L."/>
            <person name="Branco S."/>
            <person name="Kuo A."/>
            <person name="LaButti K."/>
            <person name="Lipzen A."/>
            <person name="Andreopoulos W."/>
            <person name="Pangilinan J."/>
            <person name="Riley R."/>
            <person name="Hundley H."/>
            <person name="Na H."/>
            <person name="Barry K."/>
            <person name="Grigoriev I.V."/>
            <person name="Stajich J.E."/>
            <person name="Kennedy P.G."/>
        </authorList>
    </citation>
    <scope>NUCLEOTIDE SEQUENCE</scope>
    <source>
        <strain evidence="1">DOB743</strain>
    </source>
</reference>
<sequence length="119" mass="12934">MIVTVWRSTKPSWSTNRVLINPSASPTDDCLSVPTTTSVHHHLTAAQGHHRNAPPSVSSLDFVLVYPVVPATSSVAVGTEVLVVYICHMRYNVQGYDGSPAPWGIFKLLVELKAIVEVL</sequence>
<protein>
    <submittedName>
        <fullName evidence="1">Uncharacterized protein</fullName>
    </submittedName>
</protein>
<dbReference type="EMBL" id="JABBWD010000013">
    <property type="protein sequence ID" value="KAG1778952.1"/>
    <property type="molecule type" value="Genomic_DNA"/>
</dbReference>
<evidence type="ECO:0000313" key="2">
    <source>
        <dbReference type="Proteomes" id="UP000714275"/>
    </source>
</evidence>
<organism evidence="1 2">
    <name type="scientific">Suillus placidus</name>
    <dbReference type="NCBI Taxonomy" id="48579"/>
    <lineage>
        <taxon>Eukaryota</taxon>
        <taxon>Fungi</taxon>
        <taxon>Dikarya</taxon>
        <taxon>Basidiomycota</taxon>
        <taxon>Agaricomycotina</taxon>
        <taxon>Agaricomycetes</taxon>
        <taxon>Agaricomycetidae</taxon>
        <taxon>Boletales</taxon>
        <taxon>Suillineae</taxon>
        <taxon>Suillaceae</taxon>
        <taxon>Suillus</taxon>
    </lineage>
</organism>
<dbReference type="AlphaFoldDB" id="A0A9P7D4P3"/>